<organism evidence="1 2">
    <name type="scientific">Brassica carinata</name>
    <name type="common">Ethiopian mustard</name>
    <name type="synonym">Abyssinian cabbage</name>
    <dbReference type="NCBI Taxonomy" id="52824"/>
    <lineage>
        <taxon>Eukaryota</taxon>
        <taxon>Viridiplantae</taxon>
        <taxon>Streptophyta</taxon>
        <taxon>Embryophyta</taxon>
        <taxon>Tracheophyta</taxon>
        <taxon>Spermatophyta</taxon>
        <taxon>Magnoliopsida</taxon>
        <taxon>eudicotyledons</taxon>
        <taxon>Gunneridae</taxon>
        <taxon>Pentapetalae</taxon>
        <taxon>rosids</taxon>
        <taxon>malvids</taxon>
        <taxon>Brassicales</taxon>
        <taxon>Brassicaceae</taxon>
        <taxon>Brassiceae</taxon>
        <taxon>Brassica</taxon>
    </lineage>
</organism>
<evidence type="ECO:0000313" key="1">
    <source>
        <dbReference type="EMBL" id="KAG2307772.1"/>
    </source>
</evidence>
<protein>
    <submittedName>
        <fullName evidence="1">Uncharacterized protein</fullName>
    </submittedName>
</protein>
<reference evidence="1 2" key="1">
    <citation type="submission" date="2020-02" db="EMBL/GenBank/DDBJ databases">
        <authorList>
            <person name="Ma Q."/>
            <person name="Huang Y."/>
            <person name="Song X."/>
            <person name="Pei D."/>
        </authorList>
    </citation>
    <scope>NUCLEOTIDE SEQUENCE [LARGE SCALE GENOMIC DNA]</scope>
    <source>
        <strain evidence="1">Sxm20200214</strain>
        <tissue evidence="1">Leaf</tissue>
    </source>
</reference>
<proteinExistence type="predicted"/>
<dbReference type="AlphaFoldDB" id="A0A8X7VAM8"/>
<dbReference type="EMBL" id="JAAMPC010000006">
    <property type="protein sequence ID" value="KAG2307772.1"/>
    <property type="molecule type" value="Genomic_DNA"/>
</dbReference>
<gene>
    <name evidence="1" type="ORF">Bca52824_027520</name>
</gene>
<dbReference type="Proteomes" id="UP000886595">
    <property type="component" value="Unassembled WGS sequence"/>
</dbReference>
<comment type="caution">
    <text evidence="1">The sequence shown here is derived from an EMBL/GenBank/DDBJ whole genome shotgun (WGS) entry which is preliminary data.</text>
</comment>
<sequence length="58" mass="6840">MFMVSPTGQSRTITSELKQDNIKSLQVDRDRRVNTDQSHITAYRKSRRAEIELKFNEL</sequence>
<evidence type="ECO:0000313" key="2">
    <source>
        <dbReference type="Proteomes" id="UP000886595"/>
    </source>
</evidence>
<keyword evidence="2" id="KW-1185">Reference proteome</keyword>
<name>A0A8X7VAM8_BRACI</name>
<accession>A0A8X7VAM8</accession>